<feature type="compositionally biased region" description="Low complexity" evidence="1">
    <location>
        <begin position="634"/>
        <end position="644"/>
    </location>
</feature>
<keyword evidence="2" id="KW-0732">Signal</keyword>
<dbReference type="EMBL" id="OUUW01000002">
    <property type="protein sequence ID" value="SPP77441.1"/>
    <property type="molecule type" value="Genomic_DNA"/>
</dbReference>
<dbReference type="GO" id="GO:0006508">
    <property type="term" value="P:proteolysis"/>
    <property type="evidence" value="ECO:0007669"/>
    <property type="project" value="InterPro"/>
</dbReference>
<feature type="region of interest" description="Disordered" evidence="1">
    <location>
        <begin position="106"/>
        <end position="198"/>
    </location>
</feature>
<reference evidence="5" key="1">
    <citation type="submission" date="2018-01" db="EMBL/GenBank/DDBJ databases">
        <authorList>
            <person name="Alioto T."/>
            <person name="Alioto T."/>
        </authorList>
    </citation>
    <scope>NUCLEOTIDE SEQUENCE [LARGE SCALE GENOMIC DNA]</scope>
</reference>
<feature type="domain" description="Peptidase S1" evidence="3">
    <location>
        <begin position="846"/>
        <end position="1086"/>
    </location>
</feature>
<dbReference type="OrthoDB" id="6437225at2759"/>
<dbReference type="InterPro" id="IPR001314">
    <property type="entry name" value="Peptidase_S1A"/>
</dbReference>
<feature type="compositionally biased region" description="Low complexity" evidence="1">
    <location>
        <begin position="112"/>
        <end position="151"/>
    </location>
</feature>
<dbReference type="PANTHER" id="PTHR24258:SF140">
    <property type="entry name" value="BCDNA.GH08420-RELATED"/>
    <property type="match status" value="1"/>
</dbReference>
<dbReference type="PROSITE" id="PS50240">
    <property type="entry name" value="TRYPSIN_DOM"/>
    <property type="match status" value="1"/>
</dbReference>
<feature type="compositionally biased region" description="Pro residues" evidence="1">
    <location>
        <begin position="616"/>
        <end position="633"/>
    </location>
</feature>
<dbReference type="Gene3D" id="2.40.10.10">
    <property type="entry name" value="Trypsin-like serine proteases"/>
    <property type="match status" value="1"/>
</dbReference>
<feature type="compositionally biased region" description="Basic and acidic residues" evidence="1">
    <location>
        <begin position="187"/>
        <end position="198"/>
    </location>
</feature>
<sequence>MAQHREMKGSPSQMSSSFIALSLLSLLLVSPSAVQAQDESLAGSFLSGLLDTITSTADAKDCPGVCVHTLATLICYEVLDNVPCPSPSMKCCIENAPAFRFKGKNATALRGTTTPKTTTTPSTTTTQRTTTTVATTSTTRRSTTTATTTSPKPKPKPQAKRPASSTTKATAATTKKPSTTKKATTAKPKDKDEATKASDDVNKNCTGVCVADRIAEYCEAYLTSDGLCKEGTKCCVSLDEYSNGKLPKDIYIPAKHMSNLKPNQTLSEKSAPTRASSSTSTSTSTTTTTKATTTTSTTPEPARTKGESSPKPSKHKKHPTRTTTEAAAEEEDEEEADDDEEEEEEAPMSNKLKSGQSNDQGQVLKECEGECMNGIFAIFCDDIDSEAFCPGEGSCCVTGTGASEAPTSKAPPPTKPAIKHAPKPAAKPARPAAPPPASSNPLGGGGGGGGGDFLSQIISFAESTLNAPSSAPPPPPPQAPPQVPRCPGFCLLNIMAAFCERPSVLVSTATTCSKGSVCCDNSRAGAPKPKLPPATPSPTQPPTAPPYVLHHTPSPDPREECPGSCIVSLLSFTCFKNAEMTDLFRCKRSGQICCAPKSKILERQQFQTRNDTAYYPAPPPPMGPPQAYPPAALPPYSYMNNQQPQGPPPQMQPHHPNPYQQHQPGPPPPGPPNYADYYGQSGPGLQPVLPPQPQPPMTTPPTTTTTTTTPRPHVYSKYVCGVKGTLRTGRAGRSPALSLVSYARAKYGVQRSARQMSSISAYASNFNKSNERLVLGSAIVPIQIHNDKLGDLVENGASLQSNQLRSYHSHSASDQPEIVYPDYYQQRSLQNTLQPANYSGRRRARVVGGEDGENGEWCWQVALINSLNQYLCGAALIGTQWVLTAAHCVTNIVRSGDAIYVRVGDYDLTRKYGSPGAQTLRVATTYIHHNHNSQTLDNDIALLKLHGQAELRDGVCLVCLPARGVSHAAGKRCTVTGYGYMGEAGPIPLRVREAEIPIVSDTECIRKVNAVTEKIFILPASSFCAGGEEGHDACQGDGGGPLVCQDDGFYELAGLVSWGFGCGRQDVPGVYVKTSSFIGWINQIISVNNL</sequence>
<dbReference type="InterPro" id="IPR040479">
    <property type="entry name" value="CLIP_SPH_mas"/>
</dbReference>
<evidence type="ECO:0000313" key="4">
    <source>
        <dbReference type="EMBL" id="SPP77441.1"/>
    </source>
</evidence>
<feature type="region of interest" description="Disordered" evidence="1">
    <location>
        <begin position="264"/>
        <end position="359"/>
    </location>
</feature>
<feature type="compositionally biased region" description="Low complexity" evidence="1">
    <location>
        <begin position="652"/>
        <end position="663"/>
    </location>
</feature>
<feature type="compositionally biased region" description="Low complexity" evidence="1">
    <location>
        <begin position="160"/>
        <end position="186"/>
    </location>
</feature>
<dbReference type="InterPro" id="IPR043504">
    <property type="entry name" value="Peptidase_S1_PA_chymotrypsin"/>
</dbReference>
<dbReference type="CDD" id="cd00190">
    <property type="entry name" value="Tryp_SPc"/>
    <property type="match status" value="1"/>
</dbReference>
<dbReference type="InterPro" id="IPR001254">
    <property type="entry name" value="Trypsin_dom"/>
</dbReference>
<evidence type="ECO:0000313" key="5">
    <source>
        <dbReference type="Proteomes" id="UP000268350"/>
    </source>
</evidence>
<feature type="compositionally biased region" description="Low complexity" evidence="1">
    <location>
        <begin position="269"/>
        <end position="301"/>
    </location>
</feature>
<dbReference type="STRING" id="7266.A0A3B0JXJ3"/>
<protein>
    <submittedName>
        <fullName evidence="4">Blast:Coagulation factor XI</fullName>
    </submittedName>
</protein>
<dbReference type="AlphaFoldDB" id="A0A3B0JXJ3"/>
<dbReference type="GO" id="GO:0004252">
    <property type="term" value="F:serine-type endopeptidase activity"/>
    <property type="evidence" value="ECO:0007669"/>
    <property type="project" value="InterPro"/>
</dbReference>
<gene>
    <name evidence="4" type="ORF">DGUA_6G008125</name>
</gene>
<dbReference type="Pfam" id="PF18398">
    <property type="entry name" value="CLIP_SPH_mas"/>
    <property type="match status" value="5"/>
</dbReference>
<feature type="compositionally biased region" description="Gly residues" evidence="1">
    <location>
        <begin position="442"/>
        <end position="452"/>
    </location>
</feature>
<proteinExistence type="predicted"/>
<dbReference type="Pfam" id="PF00089">
    <property type="entry name" value="Trypsin"/>
    <property type="match status" value="1"/>
</dbReference>
<dbReference type="InterPro" id="IPR018114">
    <property type="entry name" value="TRYPSIN_HIS"/>
</dbReference>
<feature type="signal peptide" evidence="2">
    <location>
        <begin position="1"/>
        <end position="36"/>
    </location>
</feature>
<dbReference type="SMART" id="SM00020">
    <property type="entry name" value="Tryp_SPc"/>
    <property type="match status" value="1"/>
</dbReference>
<dbReference type="InterPro" id="IPR009003">
    <property type="entry name" value="Peptidase_S1_PA"/>
</dbReference>
<name>A0A3B0JXJ3_DROGU</name>
<organism evidence="4 5">
    <name type="scientific">Drosophila guanche</name>
    <name type="common">Fruit fly</name>
    <dbReference type="NCBI Taxonomy" id="7266"/>
    <lineage>
        <taxon>Eukaryota</taxon>
        <taxon>Metazoa</taxon>
        <taxon>Ecdysozoa</taxon>
        <taxon>Arthropoda</taxon>
        <taxon>Hexapoda</taxon>
        <taxon>Insecta</taxon>
        <taxon>Pterygota</taxon>
        <taxon>Neoptera</taxon>
        <taxon>Endopterygota</taxon>
        <taxon>Diptera</taxon>
        <taxon>Brachycera</taxon>
        <taxon>Muscomorpha</taxon>
        <taxon>Ephydroidea</taxon>
        <taxon>Drosophilidae</taxon>
        <taxon>Drosophila</taxon>
        <taxon>Sophophora</taxon>
    </lineage>
</organism>
<accession>A0A3B0JXJ3</accession>
<dbReference type="FunFam" id="2.40.10.10:FF:000082">
    <property type="entry name" value="Plasma kallikrein"/>
    <property type="match status" value="1"/>
</dbReference>
<evidence type="ECO:0000256" key="2">
    <source>
        <dbReference type="SAM" id="SignalP"/>
    </source>
</evidence>
<dbReference type="PANTHER" id="PTHR24258">
    <property type="entry name" value="SERINE PROTEASE-RELATED"/>
    <property type="match status" value="1"/>
</dbReference>
<dbReference type="Proteomes" id="UP000268350">
    <property type="component" value="Unassembled WGS sequence"/>
</dbReference>
<feature type="compositionally biased region" description="Pro residues" evidence="1">
    <location>
        <begin position="688"/>
        <end position="699"/>
    </location>
</feature>
<dbReference type="SUPFAM" id="SSF50494">
    <property type="entry name" value="Trypsin-like serine proteases"/>
    <property type="match status" value="1"/>
</dbReference>
<feature type="compositionally biased region" description="Low complexity" evidence="1">
    <location>
        <begin position="700"/>
        <end position="712"/>
    </location>
</feature>
<keyword evidence="5" id="KW-1185">Reference proteome</keyword>
<feature type="chain" id="PRO_5017399619" evidence="2">
    <location>
        <begin position="37"/>
        <end position="1090"/>
    </location>
</feature>
<feature type="region of interest" description="Disordered" evidence="1">
    <location>
        <begin position="399"/>
        <end position="454"/>
    </location>
</feature>
<dbReference type="PROSITE" id="PS00134">
    <property type="entry name" value="TRYPSIN_HIS"/>
    <property type="match status" value="1"/>
</dbReference>
<feature type="region of interest" description="Disordered" evidence="1">
    <location>
        <begin position="611"/>
        <end position="712"/>
    </location>
</feature>
<feature type="compositionally biased region" description="Pro residues" evidence="1">
    <location>
        <begin position="529"/>
        <end position="545"/>
    </location>
</feature>
<evidence type="ECO:0000256" key="1">
    <source>
        <dbReference type="SAM" id="MobiDB-lite"/>
    </source>
</evidence>
<feature type="region of interest" description="Disordered" evidence="1">
    <location>
        <begin position="527"/>
        <end position="553"/>
    </location>
</feature>
<dbReference type="PRINTS" id="PR00722">
    <property type="entry name" value="CHYMOTRYPSIN"/>
</dbReference>
<evidence type="ECO:0000259" key="3">
    <source>
        <dbReference type="PROSITE" id="PS50240"/>
    </source>
</evidence>
<feature type="compositionally biased region" description="Acidic residues" evidence="1">
    <location>
        <begin position="327"/>
        <end position="346"/>
    </location>
</feature>